<dbReference type="InterPro" id="IPR040122">
    <property type="entry name" value="Importin_beta"/>
</dbReference>
<dbReference type="InterPro" id="IPR011989">
    <property type="entry name" value="ARM-like"/>
</dbReference>
<evidence type="ECO:0000259" key="6">
    <source>
        <dbReference type="Pfam" id="PF25574"/>
    </source>
</evidence>
<dbReference type="PANTHER" id="PTHR10527">
    <property type="entry name" value="IMPORTIN BETA"/>
    <property type="match status" value="1"/>
</dbReference>
<reference evidence="7" key="1">
    <citation type="submission" date="2022-03" db="EMBL/GenBank/DDBJ databases">
        <title>A functionally conserved STORR gene fusion in Papaver species that diverged 16.8 million years ago.</title>
        <authorList>
            <person name="Catania T."/>
        </authorList>
    </citation>
    <scope>NUCLEOTIDE SEQUENCE</scope>
    <source>
        <strain evidence="7">S-191538</strain>
    </source>
</reference>
<sequence>MLSIRALVYAGGSEFGKYMPRFYKYLEIGLQNFKEYQVFALSVEVVGDVCRALGDKILPFCDGIMSHLLTGLSSGVMHPSVTPLIVSCFGDIGIAIGEQFEKYLPCAMPMIQVASEIFAKTTDTDNNYGNQLRRGIFDAYSGILRGLKNSNSDLMLPHVGHLLQAIELVFRDKMREESVSKAAVAAMGDLAHTLGPRAKILFKDRPFYADFLQECLDSDDYKMKELAAWAQKMIESVFVCGRPGTKRRKLLVSYLK</sequence>
<dbReference type="GO" id="GO:0005737">
    <property type="term" value="C:cytoplasm"/>
    <property type="evidence" value="ECO:0007669"/>
    <property type="project" value="UniProtKB-SubCell"/>
</dbReference>
<keyword evidence="8" id="KW-1185">Reference proteome</keyword>
<protein>
    <recommendedName>
        <fullName evidence="6">Importin subunit beta-1/Transportin-1-like TPR repeats domain-containing protein</fullName>
    </recommendedName>
</protein>
<organism evidence="7 8">
    <name type="scientific">Papaver nudicaule</name>
    <name type="common">Iceland poppy</name>
    <dbReference type="NCBI Taxonomy" id="74823"/>
    <lineage>
        <taxon>Eukaryota</taxon>
        <taxon>Viridiplantae</taxon>
        <taxon>Streptophyta</taxon>
        <taxon>Embryophyta</taxon>
        <taxon>Tracheophyta</taxon>
        <taxon>Spermatophyta</taxon>
        <taxon>Magnoliopsida</taxon>
        <taxon>Ranunculales</taxon>
        <taxon>Papaveraceae</taxon>
        <taxon>Papaveroideae</taxon>
        <taxon>Papaver</taxon>
    </lineage>
</organism>
<evidence type="ECO:0000256" key="2">
    <source>
        <dbReference type="ARBA" id="ARBA00022448"/>
    </source>
</evidence>
<comment type="subcellular location">
    <subcellularLocation>
        <location evidence="1">Cytoplasm</location>
    </subcellularLocation>
</comment>
<dbReference type="InterPro" id="IPR058584">
    <property type="entry name" value="IMB1_TNPO1-like_TPR"/>
</dbReference>
<proteinExistence type="predicted"/>
<dbReference type="SUPFAM" id="SSF48371">
    <property type="entry name" value="ARM repeat"/>
    <property type="match status" value="1"/>
</dbReference>
<feature type="domain" description="Importin subunit beta-1/Transportin-1-like TPR repeats" evidence="6">
    <location>
        <begin position="2"/>
        <end position="195"/>
    </location>
</feature>
<dbReference type="InterPro" id="IPR016024">
    <property type="entry name" value="ARM-type_fold"/>
</dbReference>
<evidence type="ECO:0000313" key="7">
    <source>
        <dbReference type="EMBL" id="MCL7021560.1"/>
    </source>
</evidence>
<evidence type="ECO:0000256" key="1">
    <source>
        <dbReference type="ARBA" id="ARBA00004496"/>
    </source>
</evidence>
<evidence type="ECO:0000256" key="3">
    <source>
        <dbReference type="ARBA" id="ARBA00022490"/>
    </source>
</evidence>
<keyword evidence="4" id="KW-0677">Repeat</keyword>
<dbReference type="Proteomes" id="UP001177140">
    <property type="component" value="Unassembled WGS sequence"/>
</dbReference>
<accession>A0AA41UT62</accession>
<keyword evidence="5" id="KW-0653">Protein transport</keyword>
<name>A0AA41UT62_PAPNU</name>
<comment type="caution">
    <text evidence="7">The sequence shown here is derived from an EMBL/GenBank/DDBJ whole genome shotgun (WGS) entry which is preliminary data.</text>
</comment>
<dbReference type="GO" id="GO:0006606">
    <property type="term" value="P:protein import into nucleus"/>
    <property type="evidence" value="ECO:0007669"/>
    <property type="project" value="InterPro"/>
</dbReference>
<evidence type="ECO:0000256" key="5">
    <source>
        <dbReference type="ARBA" id="ARBA00022927"/>
    </source>
</evidence>
<keyword evidence="3" id="KW-0963">Cytoplasm</keyword>
<dbReference type="Gene3D" id="1.25.10.10">
    <property type="entry name" value="Leucine-rich Repeat Variant"/>
    <property type="match status" value="1"/>
</dbReference>
<evidence type="ECO:0000313" key="8">
    <source>
        <dbReference type="Proteomes" id="UP001177140"/>
    </source>
</evidence>
<keyword evidence="2" id="KW-0813">Transport</keyword>
<gene>
    <name evidence="7" type="ORF">MKW94_019794</name>
</gene>
<dbReference type="EMBL" id="JAJJMA010002074">
    <property type="protein sequence ID" value="MCL7021560.1"/>
    <property type="molecule type" value="Genomic_DNA"/>
</dbReference>
<dbReference type="Pfam" id="PF25574">
    <property type="entry name" value="TPR_IMB1"/>
    <property type="match status" value="1"/>
</dbReference>
<dbReference type="AlphaFoldDB" id="A0AA41UT62"/>
<evidence type="ECO:0000256" key="4">
    <source>
        <dbReference type="ARBA" id="ARBA00022737"/>
    </source>
</evidence>